<dbReference type="InterPro" id="IPR050950">
    <property type="entry name" value="HTH-type_LysR_regulators"/>
</dbReference>
<comment type="similarity">
    <text evidence="1">Belongs to the LysR transcriptional regulatory family.</text>
</comment>
<feature type="domain" description="HTH lysR-type" evidence="5">
    <location>
        <begin position="1"/>
        <end position="57"/>
    </location>
</feature>
<dbReference type="SUPFAM" id="SSF53850">
    <property type="entry name" value="Periplasmic binding protein-like II"/>
    <property type="match status" value="1"/>
</dbReference>
<evidence type="ECO:0000256" key="2">
    <source>
        <dbReference type="ARBA" id="ARBA00023015"/>
    </source>
</evidence>
<dbReference type="EMBL" id="NEVV01000006">
    <property type="protein sequence ID" value="OZI73172.1"/>
    <property type="molecule type" value="Genomic_DNA"/>
</dbReference>
<dbReference type="InterPro" id="IPR036390">
    <property type="entry name" value="WH_DNA-bd_sf"/>
</dbReference>
<dbReference type="PROSITE" id="PS50931">
    <property type="entry name" value="HTH_LYSR"/>
    <property type="match status" value="1"/>
</dbReference>
<reference evidence="6 7" key="1">
    <citation type="submission" date="2017-05" db="EMBL/GenBank/DDBJ databases">
        <title>Complete and WGS of Bordetella genogroups.</title>
        <authorList>
            <person name="Spilker T."/>
            <person name="Lipuma J."/>
        </authorList>
    </citation>
    <scope>NUCLEOTIDE SEQUENCE [LARGE SCALE GENOMIC DNA]</scope>
    <source>
        <strain evidence="6 7">AU3139</strain>
    </source>
</reference>
<evidence type="ECO:0000313" key="7">
    <source>
        <dbReference type="Proteomes" id="UP000216524"/>
    </source>
</evidence>
<organism evidence="6 7">
    <name type="scientific">Bordetella genomosp. 6</name>
    <dbReference type="NCBI Taxonomy" id="463024"/>
    <lineage>
        <taxon>Bacteria</taxon>
        <taxon>Pseudomonadati</taxon>
        <taxon>Pseudomonadota</taxon>
        <taxon>Betaproteobacteria</taxon>
        <taxon>Burkholderiales</taxon>
        <taxon>Alcaligenaceae</taxon>
        <taxon>Bordetella</taxon>
    </lineage>
</organism>
<keyword evidence="3" id="KW-0238">DNA-binding</keyword>
<evidence type="ECO:0000256" key="4">
    <source>
        <dbReference type="ARBA" id="ARBA00023163"/>
    </source>
</evidence>
<evidence type="ECO:0000313" key="6">
    <source>
        <dbReference type="EMBL" id="OZI73172.1"/>
    </source>
</evidence>
<proteinExistence type="inferred from homology"/>
<dbReference type="Proteomes" id="UP000216524">
    <property type="component" value="Unassembled WGS sequence"/>
</dbReference>
<name>A0ABX4F9F2_9BORD</name>
<keyword evidence="4" id="KW-0804">Transcription</keyword>
<dbReference type="PANTHER" id="PTHR30419">
    <property type="entry name" value="HTH-TYPE TRANSCRIPTIONAL REGULATOR YBHD"/>
    <property type="match status" value="1"/>
</dbReference>
<evidence type="ECO:0000256" key="3">
    <source>
        <dbReference type="ARBA" id="ARBA00023125"/>
    </source>
</evidence>
<dbReference type="InterPro" id="IPR036388">
    <property type="entry name" value="WH-like_DNA-bd_sf"/>
</dbReference>
<accession>A0ABX4F9F2</accession>
<keyword evidence="7" id="KW-1185">Reference proteome</keyword>
<dbReference type="InterPro" id="IPR000847">
    <property type="entry name" value="LysR_HTH_N"/>
</dbReference>
<dbReference type="Gene3D" id="3.40.190.290">
    <property type="match status" value="1"/>
</dbReference>
<keyword evidence="2" id="KW-0805">Transcription regulation</keyword>
<gene>
    <name evidence="6" type="ORF">CAL23_18555</name>
</gene>
<dbReference type="RefSeq" id="WP_094830109.1">
    <property type="nucleotide sequence ID" value="NZ_NEVV01000006.1"/>
</dbReference>
<dbReference type="CDD" id="cd05466">
    <property type="entry name" value="PBP2_LTTR_substrate"/>
    <property type="match status" value="1"/>
</dbReference>
<dbReference type="SUPFAM" id="SSF46785">
    <property type="entry name" value="Winged helix' DNA-binding domain"/>
    <property type="match status" value="1"/>
</dbReference>
<evidence type="ECO:0000259" key="5">
    <source>
        <dbReference type="PROSITE" id="PS50931"/>
    </source>
</evidence>
<protein>
    <submittedName>
        <fullName evidence="6">LysR family transcriptional regulator</fullName>
    </submittedName>
</protein>
<sequence length="306" mass="33156">MRIEDLAIFTAVHDYGSFQKAADVHGLTQSAVTKIVRRLEAHYGMALVERGARTTLTQAGRALYDRAVELLKIANTIERDLLSEDAASLGALRMGAVPALLEPLVLPAAALLLRRYANASLTTRVKLTSELVDLVIDGRLDLAVGFEAAPLPEDIAAASLGRQHYKLVVRAGGPLAGRRLSLRALAGCEWLLPSRDIALRRQLDRHFEDAGLNPPRVRLETDTSAMLFASLIRETDLIAIMAEQSYLQAASRDIAALDSALPPIHGDVMLFYRRQTPSTPMFAEALGLLRANAAAYFDRAGLAPGA</sequence>
<evidence type="ECO:0000256" key="1">
    <source>
        <dbReference type="ARBA" id="ARBA00009437"/>
    </source>
</evidence>
<dbReference type="Pfam" id="PF00126">
    <property type="entry name" value="HTH_1"/>
    <property type="match status" value="1"/>
</dbReference>
<dbReference type="Gene3D" id="1.10.10.10">
    <property type="entry name" value="Winged helix-like DNA-binding domain superfamily/Winged helix DNA-binding domain"/>
    <property type="match status" value="1"/>
</dbReference>
<dbReference type="Pfam" id="PF03466">
    <property type="entry name" value="LysR_substrate"/>
    <property type="match status" value="1"/>
</dbReference>
<comment type="caution">
    <text evidence="6">The sequence shown here is derived from an EMBL/GenBank/DDBJ whole genome shotgun (WGS) entry which is preliminary data.</text>
</comment>
<dbReference type="InterPro" id="IPR005119">
    <property type="entry name" value="LysR_subst-bd"/>
</dbReference>